<evidence type="ECO:0000259" key="1">
    <source>
        <dbReference type="Pfam" id="PF00583"/>
    </source>
</evidence>
<dbReference type="Gene3D" id="3.40.630.30">
    <property type="match status" value="1"/>
</dbReference>
<gene>
    <name evidence="2" type="ORF">SAMN05660703_1141</name>
</gene>
<reference evidence="2 3" key="1">
    <citation type="submission" date="2017-04" db="EMBL/GenBank/DDBJ databases">
        <authorList>
            <person name="Afonso C.L."/>
            <person name="Miller P.J."/>
            <person name="Scott M.A."/>
            <person name="Spackman E."/>
            <person name="Goraichik I."/>
            <person name="Dimitrov K.M."/>
            <person name="Suarez D.L."/>
            <person name="Swayne D.E."/>
        </authorList>
    </citation>
    <scope>NUCLEOTIDE SEQUENCE [LARGE SCALE GENOMIC DNA]</scope>
    <source>
        <strain evidence="2 3">DSM 21164</strain>
    </source>
</reference>
<organism evidence="2 3">
    <name type="scientific">Cellulophaga tyrosinoxydans</name>
    <dbReference type="NCBI Taxonomy" id="504486"/>
    <lineage>
        <taxon>Bacteria</taxon>
        <taxon>Pseudomonadati</taxon>
        <taxon>Bacteroidota</taxon>
        <taxon>Flavobacteriia</taxon>
        <taxon>Flavobacteriales</taxon>
        <taxon>Flavobacteriaceae</taxon>
        <taxon>Cellulophaga</taxon>
    </lineage>
</organism>
<dbReference type="SUPFAM" id="SSF55729">
    <property type="entry name" value="Acyl-CoA N-acyltransferases (Nat)"/>
    <property type="match status" value="1"/>
</dbReference>
<evidence type="ECO:0000313" key="2">
    <source>
        <dbReference type="EMBL" id="SMC43466.1"/>
    </source>
</evidence>
<dbReference type="AlphaFoldDB" id="A0A1W1Z530"/>
<dbReference type="OrthoDB" id="5109343at2"/>
<dbReference type="GO" id="GO:0016747">
    <property type="term" value="F:acyltransferase activity, transferring groups other than amino-acyl groups"/>
    <property type="evidence" value="ECO:0007669"/>
    <property type="project" value="InterPro"/>
</dbReference>
<dbReference type="EMBL" id="FWXO01000001">
    <property type="protein sequence ID" value="SMC43466.1"/>
    <property type="molecule type" value="Genomic_DNA"/>
</dbReference>
<dbReference type="InterPro" id="IPR016181">
    <property type="entry name" value="Acyl_CoA_acyltransferase"/>
</dbReference>
<sequence>MEITYSTAKSNQELEQILALQQANLFKNVSEEEKKWEGFVTVEHTFDLLKDMNEVCPHTIAKFGDEVAGYALSMHPSFGDKIDVLEPLFDLLRQEDLLKNEKFIVMGQVCVSKNHRKKGVFRGLYEAMKTHVTPEFDFIVTDINAKNTRSLQAHLAIGFDQIAHFSADGENWIVVSLKTK</sequence>
<dbReference type="RefSeq" id="WP_084060413.1">
    <property type="nucleotide sequence ID" value="NZ_FWXO01000001.1"/>
</dbReference>
<dbReference type="STRING" id="504486.SAMN05660703_1141"/>
<dbReference type="Proteomes" id="UP000192360">
    <property type="component" value="Unassembled WGS sequence"/>
</dbReference>
<keyword evidence="2" id="KW-0808">Transferase</keyword>
<dbReference type="Pfam" id="PF00583">
    <property type="entry name" value="Acetyltransf_1"/>
    <property type="match status" value="1"/>
</dbReference>
<accession>A0A1W1Z530</accession>
<proteinExistence type="predicted"/>
<dbReference type="InterPro" id="IPR000182">
    <property type="entry name" value="GNAT_dom"/>
</dbReference>
<name>A0A1W1Z530_9FLAO</name>
<keyword evidence="3" id="KW-1185">Reference proteome</keyword>
<feature type="domain" description="N-acetyltransferase" evidence="1">
    <location>
        <begin position="44"/>
        <end position="159"/>
    </location>
</feature>
<evidence type="ECO:0000313" key="3">
    <source>
        <dbReference type="Proteomes" id="UP000192360"/>
    </source>
</evidence>
<protein>
    <submittedName>
        <fullName evidence="2">Acetyltransferase (GNAT) domain-containing protein</fullName>
    </submittedName>
</protein>